<comment type="caution">
    <text evidence="2">The sequence shown here is derived from an EMBL/GenBank/DDBJ whole genome shotgun (WGS) entry which is preliminary data.</text>
</comment>
<sequence>MAFIDHNDVVIGSTDDGHTFVLLNRAIPPAQRILTDHGFTARQPSGPGRPLYLLPPAYAGEQAHTRTGDAMHFLFQHTWDVSDLSWTTRWNPDVPLPEPDVHFNVSGERVTATARTDAARRVLANHGFTATPDGYALSAGTDETRQLGAVVKAEIALFMENLGARIGLGFRTPADIPAAPARTRGHTPTPPAAPAPDRPRRTR</sequence>
<organism evidence="2 3">
    <name type="scientific">Streptomyces paromomycinus</name>
    <name type="common">Streptomyces rimosus subsp. paromomycinus</name>
    <dbReference type="NCBI Taxonomy" id="92743"/>
    <lineage>
        <taxon>Bacteria</taxon>
        <taxon>Bacillati</taxon>
        <taxon>Actinomycetota</taxon>
        <taxon>Actinomycetes</taxon>
        <taxon>Kitasatosporales</taxon>
        <taxon>Streptomycetaceae</taxon>
        <taxon>Streptomyces</taxon>
    </lineage>
</organism>
<keyword evidence="3" id="KW-1185">Reference proteome</keyword>
<dbReference type="EMBL" id="BHZD01000001">
    <property type="protein sequence ID" value="GCD41878.1"/>
    <property type="molecule type" value="Genomic_DNA"/>
</dbReference>
<proteinExistence type="predicted"/>
<reference evidence="2 3" key="1">
    <citation type="submission" date="2018-11" db="EMBL/GenBank/DDBJ databases">
        <title>Whole genome sequence of Streptomyces paromomycinus NBRC 15454(T).</title>
        <authorList>
            <person name="Komaki H."/>
            <person name="Tamura T."/>
        </authorList>
    </citation>
    <scope>NUCLEOTIDE SEQUENCE [LARGE SCALE GENOMIC DNA]</scope>
    <source>
        <strain evidence="2 3">NBRC 15454</strain>
    </source>
</reference>
<name>A0A401VXS5_STREY</name>
<accession>A0A401VXS5</accession>
<evidence type="ECO:0000256" key="1">
    <source>
        <dbReference type="SAM" id="MobiDB-lite"/>
    </source>
</evidence>
<evidence type="ECO:0000313" key="2">
    <source>
        <dbReference type="EMBL" id="GCD41878.1"/>
    </source>
</evidence>
<feature type="region of interest" description="Disordered" evidence="1">
    <location>
        <begin position="177"/>
        <end position="203"/>
    </location>
</feature>
<gene>
    <name evidence="2" type="ORF">GKJPGBOP_01535</name>
</gene>
<dbReference type="RefSeq" id="WP_125053101.1">
    <property type="nucleotide sequence ID" value="NZ_BHZD01000001.1"/>
</dbReference>
<protein>
    <submittedName>
        <fullName evidence="2">Uncharacterized protein</fullName>
    </submittedName>
</protein>
<dbReference type="AlphaFoldDB" id="A0A401VXS5"/>
<evidence type="ECO:0000313" key="3">
    <source>
        <dbReference type="Proteomes" id="UP000286746"/>
    </source>
</evidence>
<dbReference type="Proteomes" id="UP000286746">
    <property type="component" value="Unassembled WGS sequence"/>
</dbReference>